<keyword evidence="1" id="KW-0812">Transmembrane</keyword>
<keyword evidence="1" id="KW-1133">Transmembrane helix</keyword>
<reference evidence="2 3" key="1">
    <citation type="submission" date="2020-08" db="EMBL/GenBank/DDBJ databases">
        <title>Functional genomics of gut bacteria from endangered species of beetles.</title>
        <authorList>
            <person name="Carlos-Shanley C."/>
        </authorList>
    </citation>
    <scope>NUCLEOTIDE SEQUENCE [LARGE SCALE GENOMIC DNA]</scope>
    <source>
        <strain evidence="2 3">S00070</strain>
    </source>
</reference>
<dbReference type="SUPFAM" id="SSF51905">
    <property type="entry name" value="FAD/NAD(P)-binding domain"/>
    <property type="match status" value="1"/>
</dbReference>
<evidence type="ECO:0000313" key="3">
    <source>
        <dbReference type="Proteomes" id="UP000524404"/>
    </source>
</evidence>
<protein>
    <submittedName>
        <fullName evidence="2">Lycopene beta-cyclase</fullName>
        <ecNumber evidence="2">5.5.1.19</ecNumber>
    </submittedName>
</protein>
<dbReference type="EC" id="5.5.1.19" evidence="2"/>
<dbReference type="Gene3D" id="3.50.50.60">
    <property type="entry name" value="FAD/NAD(P)-binding domain"/>
    <property type="match status" value="1"/>
</dbReference>
<evidence type="ECO:0000256" key="1">
    <source>
        <dbReference type="SAM" id="Phobius"/>
    </source>
</evidence>
<feature type="transmembrane region" description="Helical" evidence="1">
    <location>
        <begin position="9"/>
        <end position="27"/>
    </location>
</feature>
<sequence length="395" mass="45955">MNQNLPNTYQYIIAGGGMAGLSLAFYLNKSLLKNESILIIDRDVKQANDHTWCFWEQGNSPFEEIIYRKWKGLWFYGHQDFASFLNIEEYFYKMLRGEDFYQYLIPQLKKNPNITFLQADIEYIESTVDEATVMTNQGVFKAKAFVFDSIKVSKFNQAKYHNMLQHFKGWVIETSQAIFKPEEPTLFDFRIEQQNECRFVYVLPHSETKALIEFTIFSDNLLDEASYNDALKQYIQEILKIEDYQITEIESGVIPMSDEPQVISPSPKVIRIGTAGGYVKASTGYSFQRTQRFLQQLVQDLEEAKRKNIPLTFKGNFCSNTWKALLDSILLNVMLHKRMPADEIFTKLFKYNRPADVLKFLDEDTSMLKDISIMQSVPPFPFILGLKGVLLSKLY</sequence>
<keyword evidence="2" id="KW-0413">Isomerase</keyword>
<dbReference type="RefSeq" id="WP_184137089.1">
    <property type="nucleotide sequence ID" value="NZ_JACHKT010000042.1"/>
</dbReference>
<proteinExistence type="predicted"/>
<dbReference type="AlphaFoldDB" id="A0A841EQY3"/>
<dbReference type="EMBL" id="JACHKT010000042">
    <property type="protein sequence ID" value="MBB6005346.1"/>
    <property type="molecule type" value="Genomic_DNA"/>
</dbReference>
<name>A0A841EQY3_9BACT</name>
<dbReference type="Proteomes" id="UP000524404">
    <property type="component" value="Unassembled WGS sequence"/>
</dbReference>
<keyword evidence="3" id="KW-1185">Reference proteome</keyword>
<comment type="caution">
    <text evidence="2">The sequence shown here is derived from an EMBL/GenBank/DDBJ whole genome shotgun (WGS) entry which is preliminary data.</text>
</comment>
<dbReference type="InterPro" id="IPR036188">
    <property type="entry name" value="FAD/NAD-bd_sf"/>
</dbReference>
<dbReference type="Pfam" id="PF05834">
    <property type="entry name" value="Lycopene_cycl"/>
    <property type="match status" value="1"/>
</dbReference>
<dbReference type="GO" id="GO:0016853">
    <property type="term" value="F:isomerase activity"/>
    <property type="evidence" value="ECO:0007669"/>
    <property type="project" value="UniProtKB-KW"/>
</dbReference>
<accession>A0A841EQY3</accession>
<organism evidence="2 3">
    <name type="scientific">Arcicella rosea</name>
    <dbReference type="NCBI Taxonomy" id="502909"/>
    <lineage>
        <taxon>Bacteria</taxon>
        <taxon>Pseudomonadati</taxon>
        <taxon>Bacteroidota</taxon>
        <taxon>Cytophagia</taxon>
        <taxon>Cytophagales</taxon>
        <taxon>Flectobacillaceae</taxon>
        <taxon>Arcicella</taxon>
    </lineage>
</organism>
<evidence type="ECO:0000313" key="2">
    <source>
        <dbReference type="EMBL" id="MBB6005346.1"/>
    </source>
</evidence>
<gene>
    <name evidence="2" type="ORF">HNP25_004020</name>
</gene>
<keyword evidence="1" id="KW-0472">Membrane</keyword>